<gene>
    <name evidence="1" type="ORF">PMH09_12310</name>
</gene>
<evidence type="ECO:0000313" key="1">
    <source>
        <dbReference type="EMBL" id="MDJ1183969.1"/>
    </source>
</evidence>
<protein>
    <submittedName>
        <fullName evidence="1">UPF0175 family protein</fullName>
    </submittedName>
</protein>
<dbReference type="Proteomes" id="UP001232992">
    <property type="component" value="Unassembled WGS sequence"/>
</dbReference>
<dbReference type="RefSeq" id="WP_283758622.1">
    <property type="nucleotide sequence ID" value="NZ_JAQOSQ010000011.1"/>
</dbReference>
<dbReference type="InterPro" id="IPR005368">
    <property type="entry name" value="UPF0175"/>
</dbReference>
<name>A0ABT7BXP8_9CYAN</name>
<evidence type="ECO:0000313" key="2">
    <source>
        <dbReference type="Proteomes" id="UP001232992"/>
    </source>
</evidence>
<organism evidence="1 2">
    <name type="scientific">Roseofilum casamattae BLCC-M143</name>
    <dbReference type="NCBI Taxonomy" id="3022442"/>
    <lineage>
        <taxon>Bacteria</taxon>
        <taxon>Bacillati</taxon>
        <taxon>Cyanobacteriota</taxon>
        <taxon>Cyanophyceae</taxon>
        <taxon>Desertifilales</taxon>
        <taxon>Desertifilaceae</taxon>
        <taxon>Roseofilum</taxon>
        <taxon>Roseofilum casamattae</taxon>
    </lineage>
</organism>
<dbReference type="Pfam" id="PF03683">
    <property type="entry name" value="UPF0175"/>
    <property type="match status" value="1"/>
</dbReference>
<proteinExistence type="predicted"/>
<reference evidence="1 2" key="1">
    <citation type="submission" date="2023-01" db="EMBL/GenBank/DDBJ databases">
        <title>Novel diversity within Roseofilum (Cyanobacteria; Desertifilaceae) from marine benthic mats with descriptions of four novel species.</title>
        <authorList>
            <person name="Wang Y."/>
            <person name="Berthold D.E."/>
            <person name="Hu J."/>
            <person name="Lefler F.W."/>
            <person name="Laughinghouse H.D. IV."/>
        </authorList>
    </citation>
    <scope>NUCLEOTIDE SEQUENCE [LARGE SCALE GENOMIC DNA]</scope>
    <source>
        <strain evidence="1 2">BLCC-M143</strain>
    </source>
</reference>
<keyword evidence="2" id="KW-1185">Reference proteome</keyword>
<dbReference type="EMBL" id="JAQOSQ010000011">
    <property type="protein sequence ID" value="MDJ1183969.1"/>
    <property type="molecule type" value="Genomic_DNA"/>
</dbReference>
<comment type="caution">
    <text evidence="1">The sequence shown here is derived from an EMBL/GenBank/DDBJ whole genome shotgun (WGS) entry which is preliminary data.</text>
</comment>
<accession>A0ABT7BXP8</accession>
<sequence>MSILISEQMLSTTGMSEAQMRQEIAILLVEQEKLTLAQASHFARVNPNILENVLASRQIPVNGDLNLRKLQQQKLKYFPETTLHQVAGCLKYKGTPKTLDELEQAIGKGIKEQWNDIN</sequence>